<dbReference type="Pfam" id="PF04362">
    <property type="entry name" value="Iron_traffic"/>
    <property type="match status" value="1"/>
</dbReference>
<comment type="similarity">
    <text evidence="2">Belongs to the Fe(2+)-trafficking protein family.</text>
</comment>
<comment type="function">
    <text evidence="2">Could be a mediator in iron transactions between iron acquisition and iron-requiring processes, such as synthesis and/or repair of Fe-S clusters in biosynthetic enzymes.</text>
</comment>
<dbReference type="AlphaFoldDB" id="A0A4Z0W6W8"/>
<gene>
    <name evidence="3" type="ORF">E4656_16910</name>
</gene>
<name>A0A4Z0W6W8_9GAMM</name>
<evidence type="ECO:0000256" key="2">
    <source>
        <dbReference type="HAMAP-Rule" id="MF_00686"/>
    </source>
</evidence>
<evidence type="ECO:0000313" key="3">
    <source>
        <dbReference type="EMBL" id="TGG91075.1"/>
    </source>
</evidence>
<dbReference type="EMBL" id="SRMF01000010">
    <property type="protein sequence ID" value="TGG91075.1"/>
    <property type="molecule type" value="Genomic_DNA"/>
</dbReference>
<reference evidence="3 4" key="1">
    <citation type="submission" date="2019-04" db="EMBL/GenBank/DDBJ databases">
        <title>Natronospirillum operosus gen. nov., sp. nov., a haloalkaliphilic satellite isolated from decaying biomass of laboratory culture of cyanobacterium Geitlerinema sp. and proposal of Natronospirillaceae fam. nov. and Saccharospirillaceae fam. nov.</title>
        <authorList>
            <person name="Kevbrin V."/>
            <person name="Boltyanskaya Y."/>
            <person name="Koziaeva V."/>
            <person name="Grouzdev D.S."/>
            <person name="Park M."/>
            <person name="Cho J."/>
        </authorList>
    </citation>
    <scope>NUCLEOTIDE SEQUENCE [LARGE SCALE GENOMIC DNA]</scope>
    <source>
        <strain evidence="3 4">G-116</strain>
    </source>
</reference>
<keyword evidence="1 2" id="KW-0408">Iron</keyword>
<sequence length="89" mass="10620">MTRTVFCRKYQRELPGLAKPPFPGPKGEDLYENISQQAWDEWQAHQTRLINEKHLSMTDFKARRYLMDQMDRFFSGDDFDQAEGYVPED</sequence>
<dbReference type="NCBIfam" id="NF003817">
    <property type="entry name" value="PRK05408.1"/>
    <property type="match status" value="1"/>
</dbReference>
<dbReference type="GO" id="GO:0034599">
    <property type="term" value="P:cellular response to oxidative stress"/>
    <property type="evidence" value="ECO:0007669"/>
    <property type="project" value="TreeGrafter"/>
</dbReference>
<dbReference type="GO" id="GO:0005829">
    <property type="term" value="C:cytosol"/>
    <property type="evidence" value="ECO:0007669"/>
    <property type="project" value="TreeGrafter"/>
</dbReference>
<keyword evidence="4" id="KW-1185">Reference proteome</keyword>
<dbReference type="OrthoDB" id="9804318at2"/>
<dbReference type="PANTHER" id="PTHR36965:SF1">
    <property type="entry name" value="FE(2+)-TRAFFICKING PROTEIN-RELATED"/>
    <property type="match status" value="1"/>
</dbReference>
<dbReference type="PIRSF" id="PIRSF029827">
    <property type="entry name" value="Fe_traffic_YggX"/>
    <property type="match status" value="1"/>
</dbReference>
<dbReference type="Proteomes" id="UP000297475">
    <property type="component" value="Unassembled WGS sequence"/>
</dbReference>
<dbReference type="GO" id="GO:0005506">
    <property type="term" value="F:iron ion binding"/>
    <property type="evidence" value="ECO:0007669"/>
    <property type="project" value="UniProtKB-UniRule"/>
</dbReference>
<protein>
    <recommendedName>
        <fullName evidence="2">Probable Fe(2+)-trafficking protein</fullName>
    </recommendedName>
</protein>
<proteinExistence type="inferred from homology"/>
<evidence type="ECO:0000313" key="4">
    <source>
        <dbReference type="Proteomes" id="UP000297475"/>
    </source>
</evidence>
<dbReference type="HAMAP" id="MF_00686">
    <property type="entry name" value="Fe_traffic_YggX"/>
    <property type="match status" value="1"/>
</dbReference>
<dbReference type="SUPFAM" id="SSF111148">
    <property type="entry name" value="YggX-like"/>
    <property type="match status" value="1"/>
</dbReference>
<dbReference type="PANTHER" id="PTHR36965">
    <property type="entry name" value="FE(2+)-TRAFFICKING PROTEIN-RELATED"/>
    <property type="match status" value="1"/>
</dbReference>
<dbReference type="Gene3D" id="1.10.3880.10">
    <property type="entry name" value="Fe(II) trafficking protein YggX"/>
    <property type="match status" value="1"/>
</dbReference>
<evidence type="ECO:0000256" key="1">
    <source>
        <dbReference type="ARBA" id="ARBA00023004"/>
    </source>
</evidence>
<accession>A0A4Z0W6W8</accession>
<organism evidence="3 4">
    <name type="scientific">Natronospirillum operosum</name>
    <dbReference type="NCBI Taxonomy" id="2759953"/>
    <lineage>
        <taxon>Bacteria</taxon>
        <taxon>Pseudomonadati</taxon>
        <taxon>Pseudomonadota</taxon>
        <taxon>Gammaproteobacteria</taxon>
        <taxon>Oceanospirillales</taxon>
        <taxon>Natronospirillaceae</taxon>
        <taxon>Natronospirillum</taxon>
    </lineage>
</organism>
<comment type="caution">
    <text evidence="3">The sequence shown here is derived from an EMBL/GenBank/DDBJ whole genome shotgun (WGS) entry which is preliminary data.</text>
</comment>
<dbReference type="InterPro" id="IPR007457">
    <property type="entry name" value="Fe_traffick_prot_YggX"/>
</dbReference>
<dbReference type="InterPro" id="IPR036766">
    <property type="entry name" value="Fe_traffick_prot_YggX_sf"/>
</dbReference>
<dbReference type="RefSeq" id="WP_135484497.1">
    <property type="nucleotide sequence ID" value="NZ_SRMF01000010.1"/>
</dbReference>